<keyword evidence="1" id="KW-0560">Oxidoreductase</keyword>
<evidence type="ECO:0000313" key="4">
    <source>
        <dbReference type="Proteomes" id="UP001385951"/>
    </source>
</evidence>
<dbReference type="InterPro" id="IPR012349">
    <property type="entry name" value="Split_barrel_FMN-bd"/>
</dbReference>
<dbReference type="Pfam" id="PF01613">
    <property type="entry name" value="Flavin_Reduct"/>
    <property type="match status" value="1"/>
</dbReference>
<evidence type="ECO:0000313" key="3">
    <source>
        <dbReference type="EMBL" id="KAK7687729.1"/>
    </source>
</evidence>
<gene>
    <name evidence="3" type="ORF">QCA50_008945</name>
</gene>
<evidence type="ECO:0000256" key="1">
    <source>
        <dbReference type="ARBA" id="ARBA00023002"/>
    </source>
</evidence>
<protein>
    <recommendedName>
        <fullName evidence="2">Flavin reductase like domain-containing protein</fullName>
    </recommendedName>
</protein>
<dbReference type="PANTHER" id="PTHR30466">
    <property type="entry name" value="FLAVIN REDUCTASE"/>
    <property type="match status" value="1"/>
</dbReference>
<dbReference type="AlphaFoldDB" id="A0AAW0GC70"/>
<comment type="caution">
    <text evidence="3">The sequence shown here is derived from an EMBL/GenBank/DDBJ whole genome shotgun (WGS) entry which is preliminary data.</text>
</comment>
<dbReference type="InterPro" id="IPR050268">
    <property type="entry name" value="NADH-dep_flavin_reductase"/>
</dbReference>
<feature type="domain" description="Flavin reductase like" evidence="2">
    <location>
        <begin position="34"/>
        <end position="224"/>
    </location>
</feature>
<dbReference type="SMART" id="SM00903">
    <property type="entry name" value="Flavin_Reduct"/>
    <property type="match status" value="1"/>
</dbReference>
<dbReference type="GO" id="GO:0010181">
    <property type="term" value="F:FMN binding"/>
    <property type="evidence" value="ECO:0007669"/>
    <property type="project" value="InterPro"/>
</dbReference>
<sequence>MFYRACRSATSVVPKRLHHTNTAPAVHAQLRVLLRESAQPVAVVTSFMPTEHPSSAHSRFHGATLSSFSSIAMEPHPLVAFSLRIPSRMATSLKNTHGDASSNLVVNILSANQANVAVQFSRPDLHPYPFTSIPHTLTEEGLPVIQDSLGALSCRLVATSWPLHDLGVLKTGQRDDDSVWQGDGIASELFIAEVTRVEFVNTVEGDGDSMRTLPLLYHRQAYATTQSLAPVRDSDPGRKQR</sequence>
<dbReference type="EMBL" id="JASBNA010000012">
    <property type="protein sequence ID" value="KAK7687729.1"/>
    <property type="molecule type" value="Genomic_DNA"/>
</dbReference>
<reference evidence="3 4" key="1">
    <citation type="submission" date="2022-09" db="EMBL/GenBank/DDBJ databases">
        <authorList>
            <person name="Palmer J.M."/>
        </authorList>
    </citation>
    <scope>NUCLEOTIDE SEQUENCE [LARGE SCALE GENOMIC DNA]</scope>
    <source>
        <strain evidence="3 4">DSM 7382</strain>
    </source>
</reference>
<evidence type="ECO:0000259" key="2">
    <source>
        <dbReference type="SMART" id="SM00903"/>
    </source>
</evidence>
<keyword evidence="4" id="KW-1185">Reference proteome</keyword>
<dbReference type="PANTHER" id="PTHR30466:SF1">
    <property type="entry name" value="FMN REDUCTASE (NADH) RUTF"/>
    <property type="match status" value="1"/>
</dbReference>
<proteinExistence type="predicted"/>
<dbReference type="SUPFAM" id="SSF50475">
    <property type="entry name" value="FMN-binding split barrel"/>
    <property type="match status" value="1"/>
</dbReference>
<dbReference type="Gene3D" id="2.30.110.10">
    <property type="entry name" value="Electron Transport, Fmn-binding Protein, Chain A"/>
    <property type="match status" value="1"/>
</dbReference>
<dbReference type="InterPro" id="IPR002563">
    <property type="entry name" value="Flavin_Rdtase-like_dom"/>
</dbReference>
<name>A0AAW0GC70_9APHY</name>
<dbReference type="Proteomes" id="UP001385951">
    <property type="component" value="Unassembled WGS sequence"/>
</dbReference>
<organism evidence="3 4">
    <name type="scientific">Cerrena zonata</name>
    <dbReference type="NCBI Taxonomy" id="2478898"/>
    <lineage>
        <taxon>Eukaryota</taxon>
        <taxon>Fungi</taxon>
        <taxon>Dikarya</taxon>
        <taxon>Basidiomycota</taxon>
        <taxon>Agaricomycotina</taxon>
        <taxon>Agaricomycetes</taxon>
        <taxon>Polyporales</taxon>
        <taxon>Cerrenaceae</taxon>
        <taxon>Cerrena</taxon>
    </lineage>
</organism>
<accession>A0AAW0GC70</accession>
<dbReference type="GO" id="GO:0042602">
    <property type="term" value="F:riboflavin reductase (NADPH) activity"/>
    <property type="evidence" value="ECO:0007669"/>
    <property type="project" value="TreeGrafter"/>
</dbReference>